<feature type="signal peptide" evidence="1">
    <location>
        <begin position="1"/>
        <end position="27"/>
    </location>
</feature>
<protein>
    <submittedName>
        <fullName evidence="2">Uncharacterized protein</fullName>
    </submittedName>
</protein>
<evidence type="ECO:0000313" key="2">
    <source>
        <dbReference type="EMBL" id="GAO49496.1"/>
    </source>
</evidence>
<feature type="chain" id="PRO_5002430654" evidence="1">
    <location>
        <begin position="28"/>
        <end position="229"/>
    </location>
</feature>
<dbReference type="EMBL" id="BACD03000023">
    <property type="protein sequence ID" value="GAO49496.1"/>
    <property type="molecule type" value="Genomic_DNA"/>
</dbReference>
<sequence length="229" mass="24248">MWGNFGASLGKSADLLLWTLSIRECSGQEDHWQRKEVKQKVNRSIARKNVLNVQNPRLDRTHYSNASTLKVLLDGLLEVRSGSTDNLNSHTHLSNLLTVLEQQEGGHGADVVLGSDLGELIDVDLDELGVGVGVGELGDLGGNGLARTAPGGKAAVIALQLTDNGQLGTSDGGVELLSGRDKVDHFGRSGGKSSDERSLVLKSASCELTKESQFCGLFGSCVGQGEQQI</sequence>
<gene>
    <name evidence="2" type="ORF">G7K_3645-t1</name>
</gene>
<dbReference type="AlphaFoldDB" id="A0A0E9NIJ6"/>
<comment type="caution">
    <text evidence="2">The sequence shown here is derived from an EMBL/GenBank/DDBJ whole genome shotgun (WGS) entry which is preliminary data.</text>
</comment>
<reference evidence="2 3" key="2">
    <citation type="journal article" date="2014" name="J. Gen. Appl. Microbiol.">
        <title>The early diverging ascomycetous budding yeast Saitoella complicata has three histone deacetylases belonging to the Clr6, Hos2, and Rpd3 lineages.</title>
        <authorList>
            <person name="Nishida H."/>
            <person name="Matsumoto T."/>
            <person name="Kondo S."/>
            <person name="Hamamoto M."/>
            <person name="Yoshikawa H."/>
        </authorList>
    </citation>
    <scope>NUCLEOTIDE SEQUENCE [LARGE SCALE GENOMIC DNA]</scope>
    <source>
        <strain evidence="2 3">NRRL Y-17804</strain>
    </source>
</reference>
<keyword evidence="3" id="KW-1185">Reference proteome</keyword>
<reference evidence="2 3" key="3">
    <citation type="journal article" date="2015" name="Genome Announc.">
        <title>Draft Genome Sequence of the Archiascomycetous Yeast Saitoella complicata.</title>
        <authorList>
            <person name="Yamauchi K."/>
            <person name="Kondo S."/>
            <person name="Hamamoto M."/>
            <person name="Takahashi Y."/>
            <person name="Ogura Y."/>
            <person name="Hayashi T."/>
            <person name="Nishida H."/>
        </authorList>
    </citation>
    <scope>NUCLEOTIDE SEQUENCE [LARGE SCALE GENOMIC DNA]</scope>
    <source>
        <strain evidence="2 3">NRRL Y-17804</strain>
    </source>
</reference>
<name>A0A0E9NIJ6_SAICN</name>
<proteinExistence type="predicted"/>
<keyword evidence="1" id="KW-0732">Signal</keyword>
<reference evidence="2 3" key="1">
    <citation type="journal article" date="2011" name="J. Gen. Appl. Microbiol.">
        <title>Draft genome sequencing of the enigmatic yeast Saitoella complicata.</title>
        <authorList>
            <person name="Nishida H."/>
            <person name="Hamamoto M."/>
            <person name="Sugiyama J."/>
        </authorList>
    </citation>
    <scope>NUCLEOTIDE SEQUENCE [LARGE SCALE GENOMIC DNA]</scope>
    <source>
        <strain evidence="2 3">NRRL Y-17804</strain>
    </source>
</reference>
<evidence type="ECO:0000256" key="1">
    <source>
        <dbReference type="SAM" id="SignalP"/>
    </source>
</evidence>
<evidence type="ECO:0000313" key="3">
    <source>
        <dbReference type="Proteomes" id="UP000033140"/>
    </source>
</evidence>
<dbReference type="Proteomes" id="UP000033140">
    <property type="component" value="Unassembled WGS sequence"/>
</dbReference>
<accession>A0A0E9NIJ6</accession>
<organism evidence="2 3">
    <name type="scientific">Saitoella complicata (strain BCRC 22490 / CBS 7301 / JCM 7358 / NBRC 10748 / NRRL Y-17804)</name>
    <dbReference type="NCBI Taxonomy" id="698492"/>
    <lineage>
        <taxon>Eukaryota</taxon>
        <taxon>Fungi</taxon>
        <taxon>Dikarya</taxon>
        <taxon>Ascomycota</taxon>
        <taxon>Taphrinomycotina</taxon>
        <taxon>Taphrinomycotina incertae sedis</taxon>
        <taxon>Saitoella</taxon>
    </lineage>
</organism>